<evidence type="ECO:0000256" key="4">
    <source>
        <dbReference type="ARBA" id="ARBA00022807"/>
    </source>
</evidence>
<dbReference type="Gene3D" id="3.90.1720.10">
    <property type="entry name" value="endopeptidase domain like (from Nostoc punctiforme)"/>
    <property type="match status" value="1"/>
</dbReference>
<name>A0A3D8J576_9HELI</name>
<dbReference type="SUPFAM" id="SSF54001">
    <property type="entry name" value="Cysteine proteinases"/>
    <property type="match status" value="1"/>
</dbReference>
<dbReference type="PANTHER" id="PTHR47053:SF1">
    <property type="entry name" value="MUREIN DD-ENDOPEPTIDASE MEPH-RELATED"/>
    <property type="match status" value="1"/>
</dbReference>
<evidence type="ECO:0000256" key="2">
    <source>
        <dbReference type="ARBA" id="ARBA00022670"/>
    </source>
</evidence>
<feature type="domain" description="SPOR" evidence="6">
    <location>
        <begin position="31"/>
        <end position="106"/>
    </location>
</feature>
<sequence>MPRFFILLILCFLSNCVSATLHSNNEQSQLPYRNIAYSIQVGSFKKLENAGKLVDSLNKKGLDAFFFKYNGVYKVRFGNYANANLAKLQAAKYKKQGLISDFFLVHPETYAINSVSARKQSKAHSIRANIVVDAHNYIGTPYKWGGTSSSGFDCSGLVRAVYRLNGLDLPRISQEQFRAGKFVLKAKLQQGDLVFFVTNNGTAINHVGIYIGNGEFIHAPGSGKSVTKAKLDNSYWKRAYKGARTYF</sequence>
<keyword evidence="4" id="KW-0788">Thiol protease</keyword>
<comment type="similarity">
    <text evidence="1">Belongs to the peptidase C40 family.</text>
</comment>
<dbReference type="InterPro" id="IPR036680">
    <property type="entry name" value="SPOR-like_sf"/>
</dbReference>
<dbReference type="GO" id="GO:0006508">
    <property type="term" value="P:proteolysis"/>
    <property type="evidence" value="ECO:0007669"/>
    <property type="project" value="UniProtKB-KW"/>
</dbReference>
<dbReference type="AlphaFoldDB" id="A0A3D8J576"/>
<comment type="caution">
    <text evidence="8">The sequence shown here is derived from an EMBL/GenBank/DDBJ whole genome shotgun (WGS) entry which is preliminary data.</text>
</comment>
<dbReference type="Proteomes" id="UP000256424">
    <property type="component" value="Unassembled WGS sequence"/>
</dbReference>
<gene>
    <name evidence="8" type="ORF">CQA66_04205</name>
</gene>
<evidence type="ECO:0000256" key="1">
    <source>
        <dbReference type="ARBA" id="ARBA00007074"/>
    </source>
</evidence>
<evidence type="ECO:0000313" key="8">
    <source>
        <dbReference type="EMBL" id="RDU72608.1"/>
    </source>
</evidence>
<dbReference type="InterPro" id="IPR038765">
    <property type="entry name" value="Papain-like_cys_pep_sf"/>
</dbReference>
<dbReference type="SUPFAM" id="SSF110997">
    <property type="entry name" value="Sporulation related repeat"/>
    <property type="match status" value="1"/>
</dbReference>
<organism evidence="8 9">
    <name type="scientific">Helicobacter aurati</name>
    <dbReference type="NCBI Taxonomy" id="137778"/>
    <lineage>
        <taxon>Bacteria</taxon>
        <taxon>Pseudomonadati</taxon>
        <taxon>Campylobacterota</taxon>
        <taxon>Epsilonproteobacteria</taxon>
        <taxon>Campylobacterales</taxon>
        <taxon>Helicobacteraceae</taxon>
        <taxon>Helicobacter</taxon>
    </lineage>
</organism>
<protein>
    <submittedName>
        <fullName evidence="8">Hydrolase</fullName>
    </submittedName>
</protein>
<dbReference type="OrthoDB" id="9807055at2"/>
<reference evidence="8 9" key="1">
    <citation type="submission" date="2018-04" db="EMBL/GenBank/DDBJ databases">
        <title>Novel Campyloabacter and Helicobacter Species and Strains.</title>
        <authorList>
            <person name="Mannion A.J."/>
            <person name="Shen Z."/>
            <person name="Fox J.G."/>
        </authorList>
    </citation>
    <scope>NUCLEOTIDE SEQUENCE [LARGE SCALE GENOMIC DNA]</scope>
    <source>
        <strain evidence="8 9">MIT 97-5075</strain>
    </source>
</reference>
<evidence type="ECO:0000313" key="9">
    <source>
        <dbReference type="Proteomes" id="UP000256424"/>
    </source>
</evidence>
<dbReference type="EMBL" id="NXLW01000006">
    <property type="protein sequence ID" value="RDU72608.1"/>
    <property type="molecule type" value="Genomic_DNA"/>
</dbReference>
<keyword evidence="2" id="KW-0645">Protease</keyword>
<dbReference type="GO" id="GO:0008234">
    <property type="term" value="F:cysteine-type peptidase activity"/>
    <property type="evidence" value="ECO:0007669"/>
    <property type="project" value="UniProtKB-KW"/>
</dbReference>
<dbReference type="Gene3D" id="3.30.70.1070">
    <property type="entry name" value="Sporulation related repeat"/>
    <property type="match status" value="1"/>
</dbReference>
<evidence type="ECO:0000256" key="5">
    <source>
        <dbReference type="SAM" id="SignalP"/>
    </source>
</evidence>
<feature type="chain" id="PRO_5017618600" evidence="5">
    <location>
        <begin position="20"/>
        <end position="247"/>
    </location>
</feature>
<dbReference type="GO" id="GO:0042834">
    <property type="term" value="F:peptidoglycan binding"/>
    <property type="evidence" value="ECO:0007669"/>
    <property type="project" value="InterPro"/>
</dbReference>
<evidence type="ECO:0000259" key="7">
    <source>
        <dbReference type="PROSITE" id="PS51935"/>
    </source>
</evidence>
<feature type="domain" description="NlpC/P60" evidence="7">
    <location>
        <begin position="124"/>
        <end position="247"/>
    </location>
</feature>
<dbReference type="PANTHER" id="PTHR47053">
    <property type="entry name" value="MUREIN DD-ENDOPEPTIDASE MEPH-RELATED"/>
    <property type="match status" value="1"/>
</dbReference>
<dbReference type="InterPro" id="IPR051202">
    <property type="entry name" value="Peptidase_C40"/>
</dbReference>
<dbReference type="InterPro" id="IPR007730">
    <property type="entry name" value="SPOR-like_dom"/>
</dbReference>
<proteinExistence type="inferred from homology"/>
<keyword evidence="5" id="KW-0732">Signal</keyword>
<feature type="signal peptide" evidence="5">
    <location>
        <begin position="1"/>
        <end position="19"/>
    </location>
</feature>
<keyword evidence="3 8" id="KW-0378">Hydrolase</keyword>
<dbReference type="InterPro" id="IPR000064">
    <property type="entry name" value="NLP_P60_dom"/>
</dbReference>
<dbReference type="Pfam" id="PF05036">
    <property type="entry name" value="SPOR"/>
    <property type="match status" value="1"/>
</dbReference>
<evidence type="ECO:0000259" key="6">
    <source>
        <dbReference type="PROSITE" id="PS51724"/>
    </source>
</evidence>
<accession>A0A3D8J576</accession>
<dbReference type="PROSITE" id="PS51935">
    <property type="entry name" value="NLPC_P60"/>
    <property type="match status" value="1"/>
</dbReference>
<dbReference type="Pfam" id="PF00877">
    <property type="entry name" value="NLPC_P60"/>
    <property type="match status" value="1"/>
</dbReference>
<dbReference type="RefSeq" id="WP_104763592.1">
    <property type="nucleotide sequence ID" value="NZ_FZPM01000025.1"/>
</dbReference>
<keyword evidence="9" id="KW-1185">Reference proteome</keyword>
<evidence type="ECO:0000256" key="3">
    <source>
        <dbReference type="ARBA" id="ARBA00022801"/>
    </source>
</evidence>
<dbReference type="PROSITE" id="PS51724">
    <property type="entry name" value="SPOR"/>
    <property type="match status" value="1"/>
</dbReference>